<evidence type="ECO:0000256" key="2">
    <source>
        <dbReference type="PROSITE-ProRule" id="PRU00059"/>
    </source>
</evidence>
<dbReference type="InterPro" id="IPR043159">
    <property type="entry name" value="Lectin_gal-bd_sf"/>
</dbReference>
<comment type="caution">
    <text evidence="2">Lacks conserved residue(s) required for the propagation of feature annotation.</text>
</comment>
<evidence type="ECO:0000256" key="3">
    <source>
        <dbReference type="SAM" id="MobiDB-lite"/>
    </source>
</evidence>
<evidence type="ECO:0000313" key="7">
    <source>
        <dbReference type="Proteomes" id="UP001208570"/>
    </source>
</evidence>
<keyword evidence="7" id="KW-1185">Reference proteome</keyword>
<evidence type="ECO:0000313" key="6">
    <source>
        <dbReference type="EMBL" id="KAK2157027.1"/>
    </source>
</evidence>
<feature type="transmembrane region" description="Helical" evidence="4">
    <location>
        <begin position="251"/>
        <end position="274"/>
    </location>
</feature>
<dbReference type="AlphaFoldDB" id="A0AAD9N4Q1"/>
<reference evidence="6" key="1">
    <citation type="journal article" date="2023" name="Mol. Biol. Evol.">
        <title>Third-Generation Sequencing Reveals the Adaptive Role of the Epigenome in Three Deep-Sea Polychaetes.</title>
        <authorList>
            <person name="Perez M."/>
            <person name="Aroh O."/>
            <person name="Sun Y."/>
            <person name="Lan Y."/>
            <person name="Juniper S.K."/>
            <person name="Young C.R."/>
            <person name="Angers B."/>
            <person name="Qian P.Y."/>
        </authorList>
    </citation>
    <scope>NUCLEOTIDE SEQUENCE</scope>
    <source>
        <strain evidence="6">P08H-3</strain>
    </source>
</reference>
<feature type="domain" description="CUB" evidence="5">
    <location>
        <begin position="58"/>
        <end position="201"/>
    </location>
</feature>
<organism evidence="6 7">
    <name type="scientific">Paralvinella palmiformis</name>
    <dbReference type="NCBI Taxonomy" id="53620"/>
    <lineage>
        <taxon>Eukaryota</taxon>
        <taxon>Metazoa</taxon>
        <taxon>Spiralia</taxon>
        <taxon>Lophotrochozoa</taxon>
        <taxon>Annelida</taxon>
        <taxon>Polychaeta</taxon>
        <taxon>Sedentaria</taxon>
        <taxon>Canalipalpata</taxon>
        <taxon>Terebellida</taxon>
        <taxon>Terebelliformia</taxon>
        <taxon>Alvinellidae</taxon>
        <taxon>Paralvinella</taxon>
    </lineage>
</organism>
<proteinExistence type="predicted"/>
<evidence type="ECO:0000259" key="5">
    <source>
        <dbReference type="PROSITE" id="PS01180"/>
    </source>
</evidence>
<accession>A0AAD9N4Q1</accession>
<sequence>MESSEFGRMEPGKCIRAESGSFGCRNDVLFLTDRWCSGRKQCEFTSPNIDIVEANKNCESDLMGYLRASYSCVQVIGINGDRCSPLSPNVLINGRGFLSNHVTDETGCGSTRSPWLIQAKAGQIVELSLLDFKALDRARSHSLVACSDVYGFIVERTLNINETICGQKEREHVIYRSKTNTVEIYIKENMSTNYLIKYAASGCSDPKPPAHAWYKRNSNEAVIGCDGNSQEWRLTCSNNRWQGTVGNCSTAVAGIIGGTIVLAVAVVVCGVVYIQKYKNKKEKKYSENVHHENLPSSLNHCKHISPKVVDGQDDYLEPNTNTGSEKLQPSVDEPLIHIWETPLPDPSNPNRMPTSRECTVHRKPKEGQTLPGSNPTQLRKDHIRTGTSYYSPNTGHKYYVVDRDI</sequence>
<evidence type="ECO:0000256" key="4">
    <source>
        <dbReference type="SAM" id="Phobius"/>
    </source>
</evidence>
<feature type="compositionally biased region" description="Polar residues" evidence="3">
    <location>
        <begin position="348"/>
        <end position="357"/>
    </location>
</feature>
<feature type="region of interest" description="Disordered" evidence="3">
    <location>
        <begin position="341"/>
        <end position="380"/>
    </location>
</feature>
<keyword evidence="4" id="KW-0472">Membrane</keyword>
<dbReference type="Gene3D" id="2.60.120.740">
    <property type="match status" value="1"/>
</dbReference>
<dbReference type="CDD" id="cd22823">
    <property type="entry name" value="Gal_Rha_Lectin"/>
    <property type="match status" value="1"/>
</dbReference>
<comment type="caution">
    <text evidence="6">The sequence shown here is derived from an EMBL/GenBank/DDBJ whole genome shotgun (WGS) entry which is preliminary data.</text>
</comment>
<dbReference type="EMBL" id="JAODUP010000200">
    <property type="protein sequence ID" value="KAK2157027.1"/>
    <property type="molecule type" value="Genomic_DNA"/>
</dbReference>
<dbReference type="PANTHER" id="PTHR46780">
    <property type="entry name" value="PROTEIN EVA-1"/>
    <property type="match status" value="1"/>
</dbReference>
<keyword evidence="4" id="KW-1133">Transmembrane helix</keyword>
<keyword evidence="4" id="KW-0812">Transmembrane</keyword>
<dbReference type="Proteomes" id="UP001208570">
    <property type="component" value="Unassembled WGS sequence"/>
</dbReference>
<gene>
    <name evidence="6" type="ORF">LSH36_200g02283</name>
</gene>
<dbReference type="PROSITE" id="PS01180">
    <property type="entry name" value="CUB"/>
    <property type="match status" value="1"/>
</dbReference>
<evidence type="ECO:0000256" key="1">
    <source>
        <dbReference type="ARBA" id="ARBA00023157"/>
    </source>
</evidence>
<dbReference type="InterPro" id="IPR000859">
    <property type="entry name" value="CUB_dom"/>
</dbReference>
<protein>
    <recommendedName>
        <fullName evidence="5">CUB domain-containing protein</fullName>
    </recommendedName>
</protein>
<name>A0AAD9N4Q1_9ANNE</name>
<keyword evidence="1" id="KW-1015">Disulfide bond</keyword>